<dbReference type="Proteomes" id="UP000319516">
    <property type="component" value="Unassembled WGS sequence"/>
</dbReference>
<keyword evidence="2" id="KW-1185">Reference proteome</keyword>
<comment type="caution">
    <text evidence="1">The sequence shown here is derived from an EMBL/GenBank/DDBJ whole genome shotgun (WGS) entry which is preliminary data.</text>
</comment>
<sequence>MTPTPGAAHETVGTELERVVRRWQQLPLDHALSRVPVVRDLVQTLADGVADAEGRARVEVPDLGPAVLLEQLKVMVYDHQQAGLPTKELAARLTALRRSL</sequence>
<proteinExistence type="predicted"/>
<evidence type="ECO:0000313" key="1">
    <source>
        <dbReference type="EMBL" id="TQL52073.1"/>
    </source>
</evidence>
<name>A0A542YVH5_9MICO</name>
<gene>
    <name evidence="1" type="ORF">FB467_3242</name>
</gene>
<organism evidence="1 2">
    <name type="scientific">Ornithinicoccus hortensis</name>
    <dbReference type="NCBI Taxonomy" id="82346"/>
    <lineage>
        <taxon>Bacteria</taxon>
        <taxon>Bacillati</taxon>
        <taxon>Actinomycetota</taxon>
        <taxon>Actinomycetes</taxon>
        <taxon>Micrococcales</taxon>
        <taxon>Intrasporangiaceae</taxon>
        <taxon>Ornithinicoccus</taxon>
    </lineage>
</organism>
<reference evidence="1 2" key="1">
    <citation type="submission" date="2019-06" db="EMBL/GenBank/DDBJ databases">
        <title>Sequencing the genomes of 1000 actinobacteria strains.</title>
        <authorList>
            <person name="Klenk H.-P."/>
        </authorList>
    </citation>
    <scope>NUCLEOTIDE SEQUENCE [LARGE SCALE GENOMIC DNA]</scope>
    <source>
        <strain evidence="1 2">DSM 12335</strain>
    </source>
</reference>
<dbReference type="EMBL" id="VFOP01000001">
    <property type="protein sequence ID" value="TQL52073.1"/>
    <property type="molecule type" value="Genomic_DNA"/>
</dbReference>
<dbReference type="RefSeq" id="WP_141785992.1">
    <property type="nucleotide sequence ID" value="NZ_BAAAIK010000001.1"/>
</dbReference>
<dbReference type="OrthoDB" id="4870634at2"/>
<accession>A0A542YVH5</accession>
<dbReference type="AlphaFoldDB" id="A0A542YVH5"/>
<protein>
    <submittedName>
        <fullName evidence="1">Uncharacterized protein</fullName>
    </submittedName>
</protein>
<evidence type="ECO:0000313" key="2">
    <source>
        <dbReference type="Proteomes" id="UP000319516"/>
    </source>
</evidence>